<keyword evidence="2" id="KW-1185">Reference proteome</keyword>
<evidence type="ECO:0000313" key="1">
    <source>
        <dbReference type="EMBL" id="RMZ98361.1"/>
    </source>
</evidence>
<accession>A0A3M7PGX8</accession>
<dbReference type="EMBL" id="REGN01010821">
    <property type="protein sequence ID" value="RMZ98361.1"/>
    <property type="molecule type" value="Genomic_DNA"/>
</dbReference>
<dbReference type="AlphaFoldDB" id="A0A3M7PGX8"/>
<proteinExistence type="predicted"/>
<evidence type="ECO:0000313" key="2">
    <source>
        <dbReference type="Proteomes" id="UP000276133"/>
    </source>
</evidence>
<gene>
    <name evidence="1" type="ORF">BpHYR1_037502</name>
</gene>
<name>A0A3M7PGX8_BRAPC</name>
<dbReference type="Proteomes" id="UP000276133">
    <property type="component" value="Unassembled WGS sequence"/>
</dbReference>
<reference evidence="1 2" key="1">
    <citation type="journal article" date="2018" name="Sci. Rep.">
        <title>Genomic signatures of local adaptation to the degree of environmental predictability in rotifers.</title>
        <authorList>
            <person name="Franch-Gras L."/>
            <person name="Hahn C."/>
            <person name="Garcia-Roger E.M."/>
            <person name="Carmona M.J."/>
            <person name="Serra M."/>
            <person name="Gomez A."/>
        </authorList>
    </citation>
    <scope>NUCLEOTIDE SEQUENCE [LARGE SCALE GENOMIC DNA]</scope>
    <source>
        <strain evidence="1">HYR1</strain>
    </source>
</reference>
<protein>
    <submittedName>
        <fullName evidence="1">Uncharacterized protein</fullName>
    </submittedName>
</protein>
<sequence>MSLGAIEFNMNKFIALFQIYSGYVIRNLVVRYRFKLICIDINLKYTRSTLKGPQKFFDTFWIYCIIFINCLTPLNALRNTDDTQSIASDYDDADFLDDHYSLDEFDKVDGVVDEDYKERKRKFFLKKMKVNKDQNLDKTSKIGVVWTKLKNGEDLSLRKKFNFDEKPGPTSHATRNKAFMKIFDMSKLNLIEQCTNSTRILFNLIEPKICRVFCIVNLTPPVLRDIKNIALLSDN</sequence>
<comment type="caution">
    <text evidence="1">The sequence shown here is derived from an EMBL/GenBank/DDBJ whole genome shotgun (WGS) entry which is preliminary data.</text>
</comment>
<organism evidence="1 2">
    <name type="scientific">Brachionus plicatilis</name>
    <name type="common">Marine rotifer</name>
    <name type="synonym">Brachionus muelleri</name>
    <dbReference type="NCBI Taxonomy" id="10195"/>
    <lineage>
        <taxon>Eukaryota</taxon>
        <taxon>Metazoa</taxon>
        <taxon>Spiralia</taxon>
        <taxon>Gnathifera</taxon>
        <taxon>Rotifera</taxon>
        <taxon>Eurotatoria</taxon>
        <taxon>Monogononta</taxon>
        <taxon>Pseudotrocha</taxon>
        <taxon>Ploima</taxon>
        <taxon>Brachionidae</taxon>
        <taxon>Brachionus</taxon>
    </lineage>
</organism>